<dbReference type="EMBL" id="VSSQ01048430">
    <property type="protein sequence ID" value="MPN02480.1"/>
    <property type="molecule type" value="Genomic_DNA"/>
</dbReference>
<sequence length="118" mass="13311">MRFLAAAEVDAVRHLNQADAFFFNIGLSLAVSVRQGDKITDIDTHFTVARQHRLDVRRGHQPLRHQKFPGGNNRGFGVAVRLIQQNMLIFDRNHMGSSLPYFSTSLLPQSRGRTAIGR</sequence>
<evidence type="ECO:0000313" key="1">
    <source>
        <dbReference type="EMBL" id="MPN02480.1"/>
    </source>
</evidence>
<reference evidence="1" key="1">
    <citation type="submission" date="2019-08" db="EMBL/GenBank/DDBJ databases">
        <authorList>
            <person name="Kucharzyk K."/>
            <person name="Murdoch R.W."/>
            <person name="Higgins S."/>
            <person name="Loffler F."/>
        </authorList>
    </citation>
    <scope>NUCLEOTIDE SEQUENCE</scope>
</reference>
<name>A0A645EM92_9ZZZZ</name>
<proteinExistence type="predicted"/>
<protein>
    <submittedName>
        <fullName evidence="1">Uncharacterized protein</fullName>
    </submittedName>
</protein>
<organism evidence="1">
    <name type="scientific">bioreactor metagenome</name>
    <dbReference type="NCBI Taxonomy" id="1076179"/>
    <lineage>
        <taxon>unclassified sequences</taxon>
        <taxon>metagenomes</taxon>
        <taxon>ecological metagenomes</taxon>
    </lineage>
</organism>
<dbReference type="AlphaFoldDB" id="A0A645EM92"/>
<accession>A0A645EM92</accession>
<comment type="caution">
    <text evidence="1">The sequence shown here is derived from an EMBL/GenBank/DDBJ whole genome shotgun (WGS) entry which is preliminary data.</text>
</comment>
<gene>
    <name evidence="1" type="ORF">SDC9_149696</name>
</gene>